<keyword evidence="4 10" id="KW-0436">Ligase</keyword>
<dbReference type="PANTHER" id="PTHR30075:SF2">
    <property type="entry name" value="GLYCINE--TRNA LIGASE, CHLOROPLASTIC_MITOCHONDRIAL 2"/>
    <property type="match status" value="1"/>
</dbReference>
<organism evidence="10 11">
    <name type="scientific">Midichloria mitochondrii (strain IricVA)</name>
    <dbReference type="NCBI Taxonomy" id="696127"/>
    <lineage>
        <taxon>Bacteria</taxon>
        <taxon>Pseudomonadati</taxon>
        <taxon>Pseudomonadota</taxon>
        <taxon>Alphaproteobacteria</taxon>
        <taxon>Rickettsiales</taxon>
        <taxon>Candidatus Midichloriaceae</taxon>
        <taxon>Candidatus Midichloria</taxon>
    </lineage>
</organism>
<dbReference type="PRINTS" id="PR01045">
    <property type="entry name" value="TRNASYNTHGB"/>
</dbReference>
<dbReference type="RefSeq" id="WP_013951014.1">
    <property type="nucleotide sequence ID" value="NC_015722.1"/>
</dbReference>
<dbReference type="KEGG" id="mmn:midi_00495"/>
<reference evidence="10 11" key="1">
    <citation type="journal article" date="2011" name="Mol. Biol. Evol.">
        <title>Phylogenomic evidence for the presence of a flagellum and cbb3 oxidase in the free-living mitochondrial ancestor.</title>
        <authorList>
            <person name="Sassera D."/>
            <person name="Lo N."/>
            <person name="Epis S."/>
            <person name="D'Auria G."/>
            <person name="Montagna M."/>
            <person name="Comandatore F."/>
            <person name="Horner D."/>
            <person name="Pereto J."/>
            <person name="Luciano A.M."/>
            <person name="Franciosi F."/>
            <person name="Ferri E."/>
            <person name="Crotti E."/>
            <person name="Bazzocchi C."/>
            <person name="Daffonchio D."/>
            <person name="Sacchi L."/>
            <person name="Moya A."/>
            <person name="Latorre A."/>
            <person name="Bandi C."/>
        </authorList>
    </citation>
    <scope>NUCLEOTIDE SEQUENCE [LARGE SCALE GENOMIC DNA]</scope>
    <source>
        <strain evidence="10 11">IricVA</strain>
    </source>
</reference>
<gene>
    <name evidence="10" type="primary">glyS</name>
    <name evidence="10" type="ordered locus">midi_00495</name>
</gene>
<comment type="catalytic activity">
    <reaction evidence="9">
        <text>tRNA(Gly) + glycine + ATP = glycyl-tRNA(Gly) + AMP + diphosphate</text>
        <dbReference type="Rhea" id="RHEA:16013"/>
        <dbReference type="Rhea" id="RHEA-COMP:9664"/>
        <dbReference type="Rhea" id="RHEA-COMP:9683"/>
        <dbReference type="ChEBI" id="CHEBI:30616"/>
        <dbReference type="ChEBI" id="CHEBI:33019"/>
        <dbReference type="ChEBI" id="CHEBI:57305"/>
        <dbReference type="ChEBI" id="CHEBI:78442"/>
        <dbReference type="ChEBI" id="CHEBI:78522"/>
        <dbReference type="ChEBI" id="CHEBI:456215"/>
        <dbReference type="EC" id="6.1.1.14"/>
    </reaction>
</comment>
<dbReference type="STRING" id="696127.midi_00495"/>
<protein>
    <recommendedName>
        <fullName evidence="3">glycine--tRNA ligase</fullName>
        <ecNumber evidence="3">6.1.1.14</ecNumber>
    </recommendedName>
</protein>
<dbReference type="NCBIfam" id="TIGR00211">
    <property type="entry name" value="glyS"/>
    <property type="match status" value="1"/>
</dbReference>
<proteinExistence type="inferred from homology"/>
<dbReference type="SUPFAM" id="SSF109604">
    <property type="entry name" value="HD-domain/PDEase-like"/>
    <property type="match status" value="1"/>
</dbReference>
<dbReference type="InterPro" id="IPR015944">
    <property type="entry name" value="Gly-tRNA-synth_bsu"/>
</dbReference>
<keyword evidence="11" id="KW-1185">Reference proteome</keyword>
<dbReference type="Pfam" id="PF02092">
    <property type="entry name" value="tRNA_synt_2f"/>
    <property type="match status" value="1"/>
</dbReference>
<keyword evidence="7" id="KW-0648">Protein biosynthesis</keyword>
<comment type="similarity">
    <text evidence="1">Belongs to the class-II aminoacyl-tRNA synthetase family.</text>
</comment>
<keyword evidence="6" id="KW-0067">ATP-binding</keyword>
<keyword evidence="8 10" id="KW-0030">Aminoacyl-tRNA synthetase</keyword>
<dbReference type="OrthoDB" id="9775440at2"/>
<evidence type="ECO:0000256" key="7">
    <source>
        <dbReference type="ARBA" id="ARBA00022917"/>
    </source>
</evidence>
<evidence type="ECO:0000256" key="9">
    <source>
        <dbReference type="ARBA" id="ARBA00047937"/>
    </source>
</evidence>
<dbReference type="PANTHER" id="PTHR30075">
    <property type="entry name" value="GLYCYL-TRNA SYNTHETASE"/>
    <property type="match status" value="1"/>
</dbReference>
<dbReference type="GO" id="GO:0005524">
    <property type="term" value="F:ATP binding"/>
    <property type="evidence" value="ECO:0007669"/>
    <property type="project" value="UniProtKB-KW"/>
</dbReference>
<name>F7XVV3_MIDMI</name>
<evidence type="ECO:0000313" key="10">
    <source>
        <dbReference type="EMBL" id="AEI88802.1"/>
    </source>
</evidence>
<dbReference type="PROSITE" id="PS50861">
    <property type="entry name" value="AA_TRNA_LIGASE_II_GLYAB"/>
    <property type="match status" value="1"/>
</dbReference>
<dbReference type="GO" id="GO:0005829">
    <property type="term" value="C:cytosol"/>
    <property type="evidence" value="ECO:0007669"/>
    <property type="project" value="TreeGrafter"/>
</dbReference>
<keyword evidence="5" id="KW-0547">Nucleotide-binding</keyword>
<dbReference type="GO" id="GO:0004820">
    <property type="term" value="F:glycine-tRNA ligase activity"/>
    <property type="evidence" value="ECO:0007669"/>
    <property type="project" value="UniProtKB-EC"/>
</dbReference>
<evidence type="ECO:0000256" key="1">
    <source>
        <dbReference type="ARBA" id="ARBA00008226"/>
    </source>
</evidence>
<dbReference type="HOGENOM" id="CLU_007220_2_2_5"/>
<evidence type="ECO:0000313" key="11">
    <source>
        <dbReference type="Proteomes" id="UP000006639"/>
    </source>
</evidence>
<dbReference type="GO" id="GO:0006426">
    <property type="term" value="P:glycyl-tRNA aminoacylation"/>
    <property type="evidence" value="ECO:0007669"/>
    <property type="project" value="InterPro"/>
</dbReference>
<evidence type="ECO:0000256" key="3">
    <source>
        <dbReference type="ARBA" id="ARBA00012829"/>
    </source>
</evidence>
<evidence type="ECO:0000256" key="4">
    <source>
        <dbReference type="ARBA" id="ARBA00022598"/>
    </source>
</evidence>
<evidence type="ECO:0000256" key="2">
    <source>
        <dbReference type="ARBA" id="ARBA00011209"/>
    </source>
</evidence>
<evidence type="ECO:0000256" key="6">
    <source>
        <dbReference type="ARBA" id="ARBA00022840"/>
    </source>
</evidence>
<comment type="subunit">
    <text evidence="2">Tetramer of two alpha and two beta subunits.</text>
</comment>
<accession>F7XVV3</accession>
<dbReference type="Proteomes" id="UP000006639">
    <property type="component" value="Chromosome"/>
</dbReference>
<evidence type="ECO:0000256" key="8">
    <source>
        <dbReference type="ARBA" id="ARBA00023146"/>
    </source>
</evidence>
<dbReference type="AlphaFoldDB" id="F7XVV3"/>
<evidence type="ECO:0000256" key="5">
    <source>
        <dbReference type="ARBA" id="ARBA00022741"/>
    </source>
</evidence>
<dbReference type="EC" id="6.1.1.14" evidence="3"/>
<dbReference type="InterPro" id="IPR006194">
    <property type="entry name" value="Gly-tRNA-synth_heterodimer"/>
</dbReference>
<sequence length="534" mass="61169">MINILTLSALGYILFPIKSKKKLIVEVDRFLLEIFSEEIPASMQNSIAETLFKEVINTIGNIFKTIKLSGRYFSTPRRTGFFIDNLPTLTPSFTEEIRGPRINSTEQAIEGFLKKYQISSREHLEQRGDFYFWINKQENKKITDILPKIIQEHISTLIWPKSMRWADHEIKWVRPIHNILCLLGEQIIEVNFGHIKSNNNTYGHRFMAPEKIIIQNVDAYEDVLRKAFVEIWPQNRKKTITENLSNQASKLGVSLINDQNLLEEVSGLVEWPVPSIGEIDKKFLPLPKEVLITTLKNNQKYFLFEDSEGNLAPFFGIVANVTIENNNQTIIKSNQRVVAARLSDAAFFFNNDKKATLISRVIRLKNLLFHNKIGTVYDKVQSTKVIAIRIAEQLSCHTEKVILAVELMKADLLTDMVKEFPELQGIMGYYYALNDGEDIEVANAIKNQYKPKGPSDSVPTEPLSVVVALAEKLDTLNQMFLHNIKPTGSKDPFALRRAAIGVLMILNQNNIALDFNKLELRQDVIDFIYQRKIC</sequence>
<dbReference type="EMBL" id="CP002130">
    <property type="protein sequence ID" value="AEI88802.1"/>
    <property type="molecule type" value="Genomic_DNA"/>
</dbReference>